<dbReference type="EMBL" id="JYDW01000198">
    <property type="protein sequence ID" value="KRZ52274.1"/>
    <property type="molecule type" value="Genomic_DNA"/>
</dbReference>
<gene>
    <name evidence="2" type="ORF">T02_9047</name>
</gene>
<proteinExistence type="predicted"/>
<evidence type="ECO:0000313" key="3">
    <source>
        <dbReference type="Proteomes" id="UP000054721"/>
    </source>
</evidence>
<dbReference type="AlphaFoldDB" id="A0A0V1KZ28"/>
<reference evidence="2 3" key="1">
    <citation type="submission" date="2015-05" db="EMBL/GenBank/DDBJ databases">
        <title>Evolution of Trichinella species and genotypes.</title>
        <authorList>
            <person name="Korhonen P.K."/>
            <person name="Edoardo P."/>
            <person name="Giuseppe L.R."/>
            <person name="Gasser R.B."/>
        </authorList>
    </citation>
    <scope>NUCLEOTIDE SEQUENCE [LARGE SCALE GENOMIC DNA]</scope>
    <source>
        <strain evidence="2">ISS10</strain>
    </source>
</reference>
<organism evidence="2 3">
    <name type="scientific">Trichinella nativa</name>
    <dbReference type="NCBI Taxonomy" id="6335"/>
    <lineage>
        <taxon>Eukaryota</taxon>
        <taxon>Metazoa</taxon>
        <taxon>Ecdysozoa</taxon>
        <taxon>Nematoda</taxon>
        <taxon>Enoplea</taxon>
        <taxon>Dorylaimia</taxon>
        <taxon>Trichinellida</taxon>
        <taxon>Trichinellidae</taxon>
        <taxon>Trichinella</taxon>
    </lineage>
</organism>
<feature type="region of interest" description="Disordered" evidence="1">
    <location>
        <begin position="55"/>
        <end position="126"/>
    </location>
</feature>
<comment type="caution">
    <text evidence="2">The sequence shown here is derived from an EMBL/GenBank/DDBJ whole genome shotgun (WGS) entry which is preliminary data.</text>
</comment>
<evidence type="ECO:0000256" key="1">
    <source>
        <dbReference type="SAM" id="MobiDB-lite"/>
    </source>
</evidence>
<feature type="compositionally biased region" description="Basic and acidic residues" evidence="1">
    <location>
        <begin position="68"/>
        <end position="78"/>
    </location>
</feature>
<accession>A0A0V1KZ28</accession>
<evidence type="ECO:0000313" key="2">
    <source>
        <dbReference type="EMBL" id="KRZ52274.1"/>
    </source>
</evidence>
<name>A0A0V1KZ28_9BILA</name>
<keyword evidence="3" id="KW-1185">Reference proteome</keyword>
<protein>
    <submittedName>
        <fullName evidence="2">Uncharacterized protein</fullName>
    </submittedName>
</protein>
<feature type="compositionally biased region" description="Basic and acidic residues" evidence="1">
    <location>
        <begin position="87"/>
        <end position="111"/>
    </location>
</feature>
<dbReference type="Proteomes" id="UP000054721">
    <property type="component" value="Unassembled WGS sequence"/>
</dbReference>
<sequence length="126" mass="14081">MPSFDQKRACNGTNQCVSKQRLQQGKFPCIYKGQPKLSRFATALWIPLLGKCQVPLNNGTGPHRGRGSRADKAPRRLEPPLSGIESSGERRGRKLERLPRSPPDDKEKAVVRDLGSPEIIRARPDR</sequence>